<keyword evidence="3" id="KW-1185">Reference proteome</keyword>
<evidence type="ECO:0000313" key="2">
    <source>
        <dbReference type="EMBL" id="BBF87306.1"/>
    </source>
</evidence>
<reference evidence="3" key="1">
    <citation type="journal article" date="2017" name="Biotechnol. Biofuels">
        <title>Evaluation of environmental bacterial communities as a factor affecting the growth of duckweed Lemna minor.</title>
        <authorList>
            <person name="Ishizawa H."/>
            <person name="Kuroda M."/>
            <person name="Morikawa M."/>
            <person name="Ike M."/>
        </authorList>
    </citation>
    <scope>NUCLEOTIDE SEQUENCE [LARGE SCALE GENOMIC DNA]</scope>
    <source>
        <strain evidence="3">H3</strain>
    </source>
</reference>
<dbReference type="AlphaFoldDB" id="A0A3G9GSK7"/>
<dbReference type="EMBL" id="AP018823">
    <property type="protein sequence ID" value="BBF87306.1"/>
    <property type="molecule type" value="Genomic_DNA"/>
</dbReference>
<dbReference type="RefSeq" id="WP_089082596.1">
    <property type="nucleotide sequence ID" value="NZ_AP018823.1"/>
</dbReference>
<feature type="transmembrane region" description="Helical" evidence="1">
    <location>
        <begin position="32"/>
        <end position="53"/>
    </location>
</feature>
<proteinExistence type="predicted"/>
<keyword evidence="1" id="KW-1133">Transmembrane helix</keyword>
<evidence type="ECO:0008006" key="4">
    <source>
        <dbReference type="Google" id="ProtNLM"/>
    </source>
</evidence>
<evidence type="ECO:0000313" key="3">
    <source>
        <dbReference type="Proteomes" id="UP000198290"/>
    </source>
</evidence>
<dbReference type="InterPro" id="IPR021344">
    <property type="entry name" value="DUF2970"/>
</dbReference>
<organism evidence="2 3">
    <name type="scientific">Aquitalea magnusonii</name>
    <dbReference type="NCBI Taxonomy" id="332411"/>
    <lineage>
        <taxon>Bacteria</taxon>
        <taxon>Pseudomonadati</taxon>
        <taxon>Pseudomonadota</taxon>
        <taxon>Betaproteobacteria</taxon>
        <taxon>Neisseriales</taxon>
        <taxon>Chromobacteriaceae</taxon>
        <taxon>Aquitalea</taxon>
    </lineage>
</organism>
<name>A0A3G9GSK7_9NEIS</name>
<sequence>MSGWRGVLAVLSAFCGIRKRKAVQDDSQLRPWQLIITALLLVLMLIGLLLALARWIGA</sequence>
<gene>
    <name evidence="2" type="ORF">DLM_3722</name>
</gene>
<dbReference type="OrthoDB" id="8595992at2"/>
<accession>A0A3G9GSK7</accession>
<keyword evidence="1" id="KW-0472">Membrane</keyword>
<reference evidence="2 3" key="2">
    <citation type="journal article" date="2017" name="Genome Announc.">
        <title>Draft genome sequence of Aquitalea magnusonii strain H3, a plant growth-promoting bacterium of duckweed Lemna minor.</title>
        <authorList>
            <person name="Ishizawa H."/>
            <person name="Kuroda M."/>
            <person name="Ike M."/>
        </authorList>
    </citation>
    <scope>NUCLEOTIDE SEQUENCE [LARGE SCALE GENOMIC DNA]</scope>
    <source>
        <strain evidence="2 3">H3</strain>
    </source>
</reference>
<dbReference type="Proteomes" id="UP000198290">
    <property type="component" value="Chromosome"/>
</dbReference>
<evidence type="ECO:0000256" key="1">
    <source>
        <dbReference type="SAM" id="Phobius"/>
    </source>
</evidence>
<dbReference type="KEGG" id="amah:DLM_3722"/>
<dbReference type="Pfam" id="PF11174">
    <property type="entry name" value="DUF2970"/>
    <property type="match status" value="1"/>
</dbReference>
<protein>
    <recommendedName>
        <fullName evidence="4">DUF2970 domain-containing protein</fullName>
    </recommendedName>
</protein>
<keyword evidence="1" id="KW-0812">Transmembrane</keyword>
<reference evidence="3" key="3">
    <citation type="journal article" date="2017" name="Plant Physiol. Biochem.">
        <title>Differential oxidative and antioxidative response of duckweed Lemna minor toward plant growth promoting/inhibiting bacteria.</title>
        <authorList>
            <person name="Ishizawa H."/>
            <person name="Kuroda M."/>
            <person name="Morikawa M."/>
            <person name="Ike M."/>
        </authorList>
    </citation>
    <scope>NUCLEOTIDE SEQUENCE [LARGE SCALE GENOMIC DNA]</scope>
    <source>
        <strain evidence="3">H3</strain>
    </source>
</reference>